<dbReference type="InterPro" id="IPR036291">
    <property type="entry name" value="NAD(P)-bd_dom_sf"/>
</dbReference>
<comment type="caution">
    <text evidence="3">The sequence shown here is derived from an EMBL/GenBank/DDBJ whole genome shotgun (WGS) entry which is preliminary data.</text>
</comment>
<dbReference type="SUPFAM" id="SSF51735">
    <property type="entry name" value="NAD(P)-binding Rossmann-fold domains"/>
    <property type="match status" value="1"/>
</dbReference>
<evidence type="ECO:0000313" key="3">
    <source>
        <dbReference type="EMBL" id="CAK7234669.1"/>
    </source>
</evidence>
<accession>A0ABP0CRD9</accession>
<dbReference type="PANTHER" id="PTHR43899">
    <property type="entry name" value="RH59310P"/>
    <property type="match status" value="1"/>
</dbReference>
<dbReference type="InterPro" id="IPR002347">
    <property type="entry name" value="SDR_fam"/>
</dbReference>
<organism evidence="3 4">
    <name type="scientific">Sporothrix bragantina</name>
    <dbReference type="NCBI Taxonomy" id="671064"/>
    <lineage>
        <taxon>Eukaryota</taxon>
        <taxon>Fungi</taxon>
        <taxon>Dikarya</taxon>
        <taxon>Ascomycota</taxon>
        <taxon>Pezizomycotina</taxon>
        <taxon>Sordariomycetes</taxon>
        <taxon>Sordariomycetidae</taxon>
        <taxon>Ophiostomatales</taxon>
        <taxon>Ophiostomataceae</taxon>
        <taxon>Sporothrix</taxon>
    </lineage>
</organism>
<sequence length="339" mass="36614">MASLFAAAGAALDSLPVAVTRIAVLFLGVKVAQTLYNVASFFAVYLRPSQIHRYVYNDARGRPPWALVTGASDGVGTMLADELAAIGLNVVLHGRNAAKLEGVRQTLAAKYPQRQFRLFVLDASQTPGPELDRLVEEILGHIHLTMLINNAGGGLTQPTYGALAEVPTQRIVENVTLNGLFPLVLTARILELFHKTPATGPSLVMNVGSLADIGMPFVTPYAAAKIMMLAATTMARRELAALGQTSTQMLAVRFGVVTGVSHTKTPPRWNEPDTRTMARAALARTSSGRDIVIAHLPQALQNAVLGLLTATQTDKLFEQVMNERRSKEQKEMVQQRKAL</sequence>
<evidence type="ECO:0000313" key="4">
    <source>
        <dbReference type="Proteomes" id="UP001642406"/>
    </source>
</evidence>
<dbReference type="Proteomes" id="UP001642406">
    <property type="component" value="Unassembled WGS sequence"/>
</dbReference>
<dbReference type="Pfam" id="PF00106">
    <property type="entry name" value="adh_short"/>
    <property type="match status" value="1"/>
</dbReference>
<dbReference type="EMBL" id="CAWUHC010000131">
    <property type="protein sequence ID" value="CAK7234669.1"/>
    <property type="molecule type" value="Genomic_DNA"/>
</dbReference>
<comment type="similarity">
    <text evidence="1">Belongs to the short-chain dehydrogenases/reductases (SDR) family.</text>
</comment>
<gene>
    <name evidence="3" type="ORF">SBRCBS47491_009026</name>
</gene>
<protein>
    <submittedName>
        <fullName evidence="3">Uncharacterized protein</fullName>
    </submittedName>
</protein>
<dbReference type="InterPro" id="IPR051019">
    <property type="entry name" value="VLCFA-Steroid_DH"/>
</dbReference>
<evidence type="ECO:0000256" key="2">
    <source>
        <dbReference type="ARBA" id="ARBA00023002"/>
    </source>
</evidence>
<keyword evidence="4" id="KW-1185">Reference proteome</keyword>
<evidence type="ECO:0000256" key="1">
    <source>
        <dbReference type="ARBA" id="ARBA00006484"/>
    </source>
</evidence>
<name>A0ABP0CRD9_9PEZI</name>
<reference evidence="3 4" key="1">
    <citation type="submission" date="2024-01" db="EMBL/GenBank/DDBJ databases">
        <authorList>
            <person name="Allen C."/>
            <person name="Tagirdzhanova G."/>
        </authorList>
    </citation>
    <scope>NUCLEOTIDE SEQUENCE [LARGE SCALE GENOMIC DNA]</scope>
</reference>
<proteinExistence type="inferred from homology"/>
<dbReference type="Gene3D" id="3.40.50.720">
    <property type="entry name" value="NAD(P)-binding Rossmann-like Domain"/>
    <property type="match status" value="1"/>
</dbReference>
<keyword evidence="2" id="KW-0560">Oxidoreductase</keyword>
<dbReference type="PRINTS" id="PR00081">
    <property type="entry name" value="GDHRDH"/>
</dbReference>
<dbReference type="PANTHER" id="PTHR43899:SF13">
    <property type="entry name" value="RH59310P"/>
    <property type="match status" value="1"/>
</dbReference>